<protein>
    <submittedName>
        <fullName evidence="1">Uncharacterized protein</fullName>
    </submittedName>
</protein>
<dbReference type="EMBL" id="LAZR01006584">
    <property type="protein sequence ID" value="KKM91083.1"/>
    <property type="molecule type" value="Genomic_DNA"/>
</dbReference>
<organism evidence="1">
    <name type="scientific">marine sediment metagenome</name>
    <dbReference type="NCBI Taxonomy" id="412755"/>
    <lineage>
        <taxon>unclassified sequences</taxon>
        <taxon>metagenomes</taxon>
        <taxon>ecological metagenomes</taxon>
    </lineage>
</organism>
<name>A0A0F9LC92_9ZZZZ</name>
<evidence type="ECO:0000313" key="1">
    <source>
        <dbReference type="EMBL" id="KKM91083.1"/>
    </source>
</evidence>
<accession>A0A0F9LC92</accession>
<proteinExistence type="predicted"/>
<reference evidence="1" key="1">
    <citation type="journal article" date="2015" name="Nature">
        <title>Complex archaea that bridge the gap between prokaryotes and eukaryotes.</title>
        <authorList>
            <person name="Spang A."/>
            <person name="Saw J.H."/>
            <person name="Jorgensen S.L."/>
            <person name="Zaremba-Niedzwiedzka K."/>
            <person name="Martijn J."/>
            <person name="Lind A.E."/>
            <person name="van Eijk R."/>
            <person name="Schleper C."/>
            <person name="Guy L."/>
            <person name="Ettema T.J."/>
        </authorList>
    </citation>
    <scope>NUCLEOTIDE SEQUENCE</scope>
</reference>
<dbReference type="AlphaFoldDB" id="A0A0F9LC92"/>
<gene>
    <name evidence="1" type="ORF">LCGC14_1232060</name>
</gene>
<comment type="caution">
    <text evidence="1">The sequence shown here is derived from an EMBL/GenBank/DDBJ whole genome shotgun (WGS) entry which is preliminary data.</text>
</comment>
<sequence length="173" mass="19942">MSKKRTRQETWNISAYPKKDRPVILKEMTRLLKKHGREGLSASVLLQETKKKRNPLHKYYTWDDASAGEQHRLWQARKMLAYVVAHVQFITPTGRVSSEYTTRALISDTKRGQRTEGHYHTLAVVMGDDALRANYLERALAELNAVRMRYSELVELAGVYREIDKLAKKVAAA</sequence>